<name>A0A6A6UIS5_9PEZI</name>
<evidence type="ECO:0000256" key="3">
    <source>
        <dbReference type="ARBA" id="ARBA00023125"/>
    </source>
</evidence>
<reference evidence="8" key="1">
    <citation type="journal article" date="2020" name="Stud. Mycol.">
        <title>101 Dothideomycetes genomes: a test case for predicting lifestyles and emergence of pathogens.</title>
        <authorList>
            <person name="Haridas S."/>
            <person name="Albert R."/>
            <person name="Binder M."/>
            <person name="Bloem J."/>
            <person name="Labutti K."/>
            <person name="Salamov A."/>
            <person name="Andreopoulos B."/>
            <person name="Baker S."/>
            <person name="Barry K."/>
            <person name="Bills G."/>
            <person name="Bluhm B."/>
            <person name="Cannon C."/>
            <person name="Castanera R."/>
            <person name="Culley D."/>
            <person name="Daum C."/>
            <person name="Ezra D."/>
            <person name="Gonzalez J."/>
            <person name="Henrissat B."/>
            <person name="Kuo A."/>
            <person name="Liang C."/>
            <person name="Lipzen A."/>
            <person name="Lutzoni F."/>
            <person name="Magnuson J."/>
            <person name="Mondo S."/>
            <person name="Nolan M."/>
            <person name="Ohm R."/>
            <person name="Pangilinan J."/>
            <person name="Park H.-J."/>
            <person name="Ramirez L."/>
            <person name="Alfaro M."/>
            <person name="Sun H."/>
            <person name="Tritt A."/>
            <person name="Yoshinaga Y."/>
            <person name="Zwiers L.-H."/>
            <person name="Turgeon B."/>
            <person name="Goodwin S."/>
            <person name="Spatafora J."/>
            <person name="Crous P."/>
            <person name="Grigoriev I."/>
        </authorList>
    </citation>
    <scope>NUCLEOTIDE SEQUENCE</scope>
    <source>
        <strain evidence="8">CBS 115976</strain>
    </source>
</reference>
<dbReference type="EMBL" id="MU004233">
    <property type="protein sequence ID" value="KAF2671451.1"/>
    <property type="molecule type" value="Genomic_DNA"/>
</dbReference>
<dbReference type="SUPFAM" id="SSF57701">
    <property type="entry name" value="Zn2/Cys6 DNA-binding domain"/>
    <property type="match status" value="1"/>
</dbReference>
<evidence type="ECO:0000256" key="6">
    <source>
        <dbReference type="SAM" id="MobiDB-lite"/>
    </source>
</evidence>
<keyword evidence="3" id="KW-0238">DNA-binding</keyword>
<keyword evidence="4" id="KW-0804">Transcription</keyword>
<comment type="subcellular location">
    <subcellularLocation>
        <location evidence="1">Nucleus</location>
    </subcellularLocation>
</comment>
<evidence type="ECO:0000313" key="9">
    <source>
        <dbReference type="Proteomes" id="UP000799302"/>
    </source>
</evidence>
<dbReference type="PANTHER" id="PTHR47540">
    <property type="entry name" value="THIAMINE REPRESSIBLE GENES REGULATORY PROTEIN THI5"/>
    <property type="match status" value="1"/>
</dbReference>
<sequence length="432" mass="46938">MSVKLRAACNSCHASKVRCSGEKSGCARCRTLGLECVYVESRVGKVKRRRANIQPKGLVSPPSILSASHSASSCPSPSTMTNSGEFNLHHHMWNYHAFNHQPMATATSSKLGPQENHAGLDSGMNEFDDFSDLSSLINLPPFVGSAHLANNGGSHHQTQSMDTSGVNMANEPKECACNLLEDVFSASGHDGFSLAPPSPQRLIHDEQPDEQPDHTCDATCRYSEPPEPQLTLPERSIEKDETCLTACTKVLQLLDDKVKEGLCAVDEVLHVNKQAMAKLNLVISHEEYNTTSACPLVALAAAQHVASLFKAACTDLQRSQSAQEVVRPVPSSSSSEAGTPRSQSGSPFMPTIGFGCFSPDPEEQAMLRAQIVCRELQRALVIIRKLEKPVQTPSSSDWHVKLLGNHLSDVVECMESMINLIKPPNTEEMEET</sequence>
<dbReference type="InterPro" id="IPR001138">
    <property type="entry name" value="Zn2Cys6_DnaBD"/>
</dbReference>
<dbReference type="GO" id="GO:0045944">
    <property type="term" value="P:positive regulation of transcription by RNA polymerase II"/>
    <property type="evidence" value="ECO:0007669"/>
    <property type="project" value="TreeGrafter"/>
</dbReference>
<dbReference type="InterPro" id="IPR051711">
    <property type="entry name" value="Stress_Response_Reg"/>
</dbReference>
<dbReference type="PROSITE" id="PS00463">
    <property type="entry name" value="ZN2_CY6_FUNGAL_1"/>
    <property type="match status" value="1"/>
</dbReference>
<evidence type="ECO:0000256" key="4">
    <source>
        <dbReference type="ARBA" id="ARBA00023163"/>
    </source>
</evidence>
<dbReference type="Proteomes" id="UP000799302">
    <property type="component" value="Unassembled WGS sequence"/>
</dbReference>
<dbReference type="GO" id="GO:0000981">
    <property type="term" value="F:DNA-binding transcription factor activity, RNA polymerase II-specific"/>
    <property type="evidence" value="ECO:0007669"/>
    <property type="project" value="InterPro"/>
</dbReference>
<dbReference type="PROSITE" id="PS50048">
    <property type="entry name" value="ZN2_CY6_FUNGAL_2"/>
    <property type="match status" value="1"/>
</dbReference>
<protein>
    <recommendedName>
        <fullName evidence="7">Zn(2)-C6 fungal-type domain-containing protein</fullName>
    </recommendedName>
</protein>
<dbReference type="SMART" id="SM00066">
    <property type="entry name" value="GAL4"/>
    <property type="match status" value="1"/>
</dbReference>
<dbReference type="Gene3D" id="4.10.240.10">
    <property type="entry name" value="Zn(2)-C6 fungal-type DNA-binding domain"/>
    <property type="match status" value="1"/>
</dbReference>
<evidence type="ECO:0000259" key="7">
    <source>
        <dbReference type="PROSITE" id="PS50048"/>
    </source>
</evidence>
<proteinExistence type="predicted"/>
<dbReference type="GO" id="GO:0043565">
    <property type="term" value="F:sequence-specific DNA binding"/>
    <property type="evidence" value="ECO:0007669"/>
    <property type="project" value="TreeGrafter"/>
</dbReference>
<evidence type="ECO:0000256" key="1">
    <source>
        <dbReference type="ARBA" id="ARBA00004123"/>
    </source>
</evidence>
<keyword evidence="5" id="KW-0539">Nucleus</keyword>
<dbReference type="AlphaFoldDB" id="A0A6A6UIS5"/>
<dbReference type="GO" id="GO:0005634">
    <property type="term" value="C:nucleus"/>
    <property type="evidence" value="ECO:0007669"/>
    <property type="project" value="UniProtKB-SubCell"/>
</dbReference>
<dbReference type="GO" id="GO:0008270">
    <property type="term" value="F:zinc ion binding"/>
    <property type="evidence" value="ECO:0007669"/>
    <property type="project" value="InterPro"/>
</dbReference>
<dbReference type="InterPro" id="IPR036864">
    <property type="entry name" value="Zn2-C6_fun-type_DNA-bd_sf"/>
</dbReference>
<dbReference type="PANTHER" id="PTHR47540:SF6">
    <property type="entry name" value="ZN(II)2CYS6 TRANSCRIPTION FACTOR (EUROFUNG)"/>
    <property type="match status" value="1"/>
</dbReference>
<feature type="compositionally biased region" description="Polar residues" evidence="6">
    <location>
        <begin position="336"/>
        <end position="346"/>
    </location>
</feature>
<evidence type="ECO:0000313" key="8">
    <source>
        <dbReference type="EMBL" id="KAF2671451.1"/>
    </source>
</evidence>
<feature type="domain" description="Zn(2)-C6 fungal-type" evidence="7">
    <location>
        <begin position="8"/>
        <end position="38"/>
    </location>
</feature>
<accession>A0A6A6UIS5</accession>
<gene>
    <name evidence="8" type="ORF">BT63DRAFT_217410</name>
</gene>
<dbReference type="Pfam" id="PF00172">
    <property type="entry name" value="Zn_clus"/>
    <property type="match status" value="1"/>
</dbReference>
<evidence type="ECO:0000256" key="2">
    <source>
        <dbReference type="ARBA" id="ARBA00023015"/>
    </source>
</evidence>
<keyword evidence="2" id="KW-0805">Transcription regulation</keyword>
<feature type="region of interest" description="Disordered" evidence="6">
    <location>
        <begin position="324"/>
        <end position="347"/>
    </location>
</feature>
<dbReference type="CDD" id="cd00067">
    <property type="entry name" value="GAL4"/>
    <property type="match status" value="1"/>
</dbReference>
<evidence type="ECO:0000256" key="5">
    <source>
        <dbReference type="ARBA" id="ARBA00023242"/>
    </source>
</evidence>
<organism evidence="8 9">
    <name type="scientific">Microthyrium microscopicum</name>
    <dbReference type="NCBI Taxonomy" id="703497"/>
    <lineage>
        <taxon>Eukaryota</taxon>
        <taxon>Fungi</taxon>
        <taxon>Dikarya</taxon>
        <taxon>Ascomycota</taxon>
        <taxon>Pezizomycotina</taxon>
        <taxon>Dothideomycetes</taxon>
        <taxon>Dothideomycetes incertae sedis</taxon>
        <taxon>Microthyriales</taxon>
        <taxon>Microthyriaceae</taxon>
        <taxon>Microthyrium</taxon>
    </lineage>
</organism>
<keyword evidence="9" id="KW-1185">Reference proteome</keyword>
<dbReference type="OrthoDB" id="2328572at2759"/>